<dbReference type="PROSITE" id="PS51910">
    <property type="entry name" value="GH18_2"/>
    <property type="match status" value="1"/>
</dbReference>
<feature type="chain" id="PRO_5047481671" description="Brain chitinase and chia" evidence="8">
    <location>
        <begin position="23"/>
        <end position="924"/>
    </location>
</feature>
<evidence type="ECO:0000259" key="10">
    <source>
        <dbReference type="PROSITE" id="PS51910"/>
    </source>
</evidence>
<dbReference type="Pfam" id="PF00704">
    <property type="entry name" value="Glyco_hydro_18"/>
    <property type="match status" value="1"/>
</dbReference>
<feature type="compositionally biased region" description="Low complexity" evidence="7">
    <location>
        <begin position="911"/>
        <end position="924"/>
    </location>
</feature>
<comment type="similarity">
    <text evidence="1">Belongs to the glycosyl hydrolase 18 family. Chitinase class II subfamily.</text>
</comment>
<dbReference type="SUPFAM" id="SSF57625">
    <property type="entry name" value="Invertebrate chitin-binding proteins"/>
    <property type="match status" value="1"/>
</dbReference>
<feature type="compositionally biased region" description="Polar residues" evidence="7">
    <location>
        <begin position="649"/>
        <end position="658"/>
    </location>
</feature>
<keyword evidence="5 6" id="KW-0326">Glycosidase</keyword>
<feature type="region of interest" description="Disordered" evidence="7">
    <location>
        <begin position="441"/>
        <end position="465"/>
    </location>
</feature>
<dbReference type="Gene3D" id="2.170.140.10">
    <property type="entry name" value="Chitin binding domain"/>
    <property type="match status" value="1"/>
</dbReference>
<dbReference type="SMART" id="SM00494">
    <property type="entry name" value="ChtBD2"/>
    <property type="match status" value="1"/>
</dbReference>
<dbReference type="InterPro" id="IPR017853">
    <property type="entry name" value="GH"/>
</dbReference>
<evidence type="ECO:0000256" key="7">
    <source>
        <dbReference type="SAM" id="MobiDB-lite"/>
    </source>
</evidence>
<evidence type="ECO:0000256" key="8">
    <source>
        <dbReference type="SAM" id="SignalP"/>
    </source>
</evidence>
<dbReference type="EMBL" id="JAOYFB010000038">
    <property type="protein sequence ID" value="KAK4025917.1"/>
    <property type="molecule type" value="Genomic_DNA"/>
</dbReference>
<evidence type="ECO:0000313" key="11">
    <source>
        <dbReference type="EMBL" id="KAK4025917.1"/>
    </source>
</evidence>
<dbReference type="Gene3D" id="3.10.50.10">
    <property type="match status" value="1"/>
</dbReference>
<dbReference type="InterPro" id="IPR001223">
    <property type="entry name" value="Glyco_hydro18_cat"/>
</dbReference>
<keyword evidence="12" id="KW-1185">Reference proteome</keyword>
<reference evidence="11 12" key="1">
    <citation type="journal article" date="2023" name="Nucleic Acids Res.">
        <title>The hologenome of Daphnia magna reveals possible DNA methylation and microbiome-mediated evolution of the host genome.</title>
        <authorList>
            <person name="Chaturvedi A."/>
            <person name="Li X."/>
            <person name="Dhandapani V."/>
            <person name="Marshall H."/>
            <person name="Kissane S."/>
            <person name="Cuenca-Cambronero M."/>
            <person name="Asole G."/>
            <person name="Calvet F."/>
            <person name="Ruiz-Romero M."/>
            <person name="Marangio P."/>
            <person name="Guigo R."/>
            <person name="Rago D."/>
            <person name="Mirbahai L."/>
            <person name="Eastwood N."/>
            <person name="Colbourne J.K."/>
            <person name="Zhou J."/>
            <person name="Mallon E."/>
            <person name="Orsini L."/>
        </authorList>
    </citation>
    <scope>NUCLEOTIDE SEQUENCE [LARGE SCALE GENOMIC DNA]</scope>
    <source>
        <strain evidence="11">LRV0_1</strain>
    </source>
</reference>
<proteinExistence type="inferred from homology"/>
<gene>
    <name evidence="11" type="ORF">OUZ56_014951</name>
</gene>
<evidence type="ECO:0000259" key="9">
    <source>
        <dbReference type="PROSITE" id="PS50940"/>
    </source>
</evidence>
<dbReference type="InterPro" id="IPR029070">
    <property type="entry name" value="Chitinase_insertion_sf"/>
</dbReference>
<dbReference type="PANTHER" id="PTHR11177:SF399">
    <property type="entry name" value="CHITINASE 6, ISOFORM C"/>
    <property type="match status" value="1"/>
</dbReference>
<keyword evidence="2" id="KW-0147">Chitin-binding</keyword>
<evidence type="ECO:0000256" key="4">
    <source>
        <dbReference type="ARBA" id="ARBA00023157"/>
    </source>
</evidence>
<dbReference type="InterPro" id="IPR050314">
    <property type="entry name" value="Glycosyl_Hydrlase_18"/>
</dbReference>
<feature type="domain" description="Chitin-binding type-2" evidence="9">
    <location>
        <begin position="491"/>
        <end position="549"/>
    </location>
</feature>
<evidence type="ECO:0000256" key="3">
    <source>
        <dbReference type="ARBA" id="ARBA00022801"/>
    </source>
</evidence>
<dbReference type="InterPro" id="IPR011583">
    <property type="entry name" value="Chitinase_II/V-like_cat"/>
</dbReference>
<dbReference type="PROSITE" id="PS50940">
    <property type="entry name" value="CHIT_BIND_II"/>
    <property type="match status" value="1"/>
</dbReference>
<keyword evidence="3 6" id="KW-0378">Hydrolase</keyword>
<dbReference type="Proteomes" id="UP001234178">
    <property type="component" value="Unassembled WGS sequence"/>
</dbReference>
<evidence type="ECO:0000256" key="1">
    <source>
        <dbReference type="ARBA" id="ARBA00009121"/>
    </source>
</evidence>
<evidence type="ECO:0000256" key="6">
    <source>
        <dbReference type="RuleBase" id="RU000489"/>
    </source>
</evidence>
<evidence type="ECO:0000256" key="5">
    <source>
        <dbReference type="ARBA" id="ARBA00023295"/>
    </source>
</evidence>
<protein>
    <recommendedName>
        <fullName evidence="13">Brain chitinase and chia</fullName>
    </recommendedName>
</protein>
<dbReference type="Pfam" id="PF01607">
    <property type="entry name" value="CBM_14"/>
    <property type="match status" value="1"/>
</dbReference>
<accession>A0ABR0ALC0</accession>
<feature type="domain" description="GH18" evidence="10">
    <location>
        <begin position="38"/>
        <end position="413"/>
    </location>
</feature>
<dbReference type="SMART" id="SM00636">
    <property type="entry name" value="Glyco_18"/>
    <property type="match status" value="1"/>
</dbReference>
<feature type="region of interest" description="Disordered" evidence="7">
    <location>
        <begin position="568"/>
        <end position="594"/>
    </location>
</feature>
<feature type="region of interest" description="Disordered" evidence="7">
    <location>
        <begin position="886"/>
        <end position="924"/>
    </location>
</feature>
<feature type="signal peptide" evidence="8">
    <location>
        <begin position="1"/>
        <end position="22"/>
    </location>
</feature>
<dbReference type="CDD" id="cd02872">
    <property type="entry name" value="GH18_chitolectin_chitotriosidase"/>
    <property type="match status" value="1"/>
</dbReference>
<dbReference type="PROSITE" id="PS01095">
    <property type="entry name" value="GH18_1"/>
    <property type="match status" value="1"/>
</dbReference>
<dbReference type="InterPro" id="IPR002557">
    <property type="entry name" value="Chitin-bd_dom"/>
</dbReference>
<feature type="compositionally biased region" description="Polar residues" evidence="7">
    <location>
        <begin position="667"/>
        <end position="680"/>
    </location>
</feature>
<name>A0ABR0ALC0_9CRUS</name>
<feature type="compositionally biased region" description="Low complexity" evidence="7">
    <location>
        <begin position="568"/>
        <end position="587"/>
    </location>
</feature>
<sequence>MANIRWIIPVICLITIWSSVMAQRPTAKAVSPVSKNNKRVVCYYANWSAYRPGQAKFLPQNINPYLCTHLIYAFGGFTNDFTLRPFDKWQDIDQGGYAKFNGLKAHNKNLRTLLAIGGWNEGSARFSKLVADPETRQNLVRSAIKYLRQHQFDGLDLDWEYPASREGSKPADRENYAQLVKELRDGFNNEKGNRERLLLTMAVPAGVDTIELGFDIRSLNRDLDFINILSYDYHVATEPQVNHHAPLRARSNFEDVFDPNEELNIDSTVQIYLLNGASADKLVLGIPTYGRSFRLVNPDMTELGSPADGPAEAGKATREKGYLAYYEICEKIGVENWAVEKPDPEAVGPFAHNALEWVGYDDEEMAAKKAQYVVDNDLGGIMFWSIDNDDFRGQCTGRKYPLIEAAKAALYGQTLPPISPINAIEDRNSDASTSSTIALIRPSSLRRPTSNSDRTRGPSTTTRRTTQVANQADFNPFTTPEPPTTPESIVDFECKEEGFYPNAKDCKKYFWCLDTAAGMVSHIFTCPAGLHFNKFTDSCDYATNVICKTGTSAPTTTTVKPFLALSTTTTARPTTTRRPTTTTTTTAEPEPLDYVDEIQPQPLSKNAETTPDELQQLLQLITDLGGVDAVKQLLEKNTGSGRGRKEDGQSISLSSAQRQALERVIRPSSTREQSETVQETSTRKARPNSPQYSTLQRRRPGNQTIKIEEVKEVETTTERARPTTVILTEEASPTAQPQVWRRSTYRTTVSDSAHPDHLSMTDNDVMQVAMSGHLLVGSKLTDDVNDIPNRRFTSTVEETSVDDPSVDYPSSDGSNNSPSYDYPAAEEEQTFIPDVPDVIADVPVVTPDVVPEAGRNSDPTTSLEQYFDQQFHNFQMTRLPAVDWSLRSDGHDQTQGRVAAPRRPASSTIQRTRTLRTSLPSTKN</sequence>
<dbReference type="InterPro" id="IPR001579">
    <property type="entry name" value="Glyco_hydro_18_chit_AS"/>
</dbReference>
<dbReference type="Gene3D" id="3.20.20.80">
    <property type="entry name" value="Glycosidases"/>
    <property type="match status" value="1"/>
</dbReference>
<feature type="region of interest" description="Disordered" evidence="7">
    <location>
        <begin position="635"/>
        <end position="704"/>
    </location>
</feature>
<keyword evidence="4" id="KW-1015">Disulfide bond</keyword>
<dbReference type="SUPFAM" id="SSF51445">
    <property type="entry name" value="(Trans)glycosidases"/>
    <property type="match status" value="1"/>
</dbReference>
<organism evidence="11 12">
    <name type="scientific">Daphnia magna</name>
    <dbReference type="NCBI Taxonomy" id="35525"/>
    <lineage>
        <taxon>Eukaryota</taxon>
        <taxon>Metazoa</taxon>
        <taxon>Ecdysozoa</taxon>
        <taxon>Arthropoda</taxon>
        <taxon>Crustacea</taxon>
        <taxon>Branchiopoda</taxon>
        <taxon>Diplostraca</taxon>
        <taxon>Cladocera</taxon>
        <taxon>Anomopoda</taxon>
        <taxon>Daphniidae</taxon>
        <taxon>Daphnia</taxon>
    </lineage>
</organism>
<dbReference type="SUPFAM" id="SSF54556">
    <property type="entry name" value="Chitinase insertion domain"/>
    <property type="match status" value="1"/>
</dbReference>
<keyword evidence="8" id="KW-0732">Signal</keyword>
<comment type="caution">
    <text evidence="11">The sequence shown here is derived from an EMBL/GenBank/DDBJ whole genome shotgun (WGS) entry which is preliminary data.</text>
</comment>
<evidence type="ECO:0008006" key="13">
    <source>
        <dbReference type="Google" id="ProtNLM"/>
    </source>
</evidence>
<evidence type="ECO:0000313" key="12">
    <source>
        <dbReference type="Proteomes" id="UP001234178"/>
    </source>
</evidence>
<dbReference type="InterPro" id="IPR036508">
    <property type="entry name" value="Chitin-bd_dom_sf"/>
</dbReference>
<evidence type="ECO:0000256" key="2">
    <source>
        <dbReference type="ARBA" id="ARBA00022669"/>
    </source>
</evidence>
<feature type="region of interest" description="Disordered" evidence="7">
    <location>
        <begin position="784"/>
        <end position="822"/>
    </location>
</feature>
<dbReference type="PANTHER" id="PTHR11177">
    <property type="entry name" value="CHITINASE"/>
    <property type="match status" value="1"/>
</dbReference>